<feature type="domain" description="Threonine/serine exporter-like N-terminal" evidence="8">
    <location>
        <begin position="10"/>
        <end position="243"/>
    </location>
</feature>
<evidence type="ECO:0000256" key="6">
    <source>
        <dbReference type="ARBA" id="ARBA00034125"/>
    </source>
</evidence>
<feature type="transmembrane region" description="Helical" evidence="7">
    <location>
        <begin position="278"/>
        <end position="296"/>
    </location>
</feature>
<feature type="transmembrane region" description="Helical" evidence="7">
    <location>
        <begin position="225"/>
        <end position="245"/>
    </location>
</feature>
<dbReference type="RefSeq" id="WP_119423545.1">
    <property type="nucleotide sequence ID" value="NZ_QQXK01000003.1"/>
</dbReference>
<feature type="transmembrane region" description="Helical" evidence="7">
    <location>
        <begin position="355"/>
        <end position="376"/>
    </location>
</feature>
<dbReference type="GO" id="GO:0022857">
    <property type="term" value="F:transmembrane transporter activity"/>
    <property type="evidence" value="ECO:0007669"/>
    <property type="project" value="InterPro"/>
</dbReference>
<evidence type="ECO:0000259" key="8">
    <source>
        <dbReference type="Pfam" id="PF06738"/>
    </source>
</evidence>
<dbReference type="InterPro" id="IPR010619">
    <property type="entry name" value="ThrE-like_N"/>
</dbReference>
<proteinExistence type="inferred from homology"/>
<keyword evidence="10" id="KW-1185">Reference proteome</keyword>
<accession>A0A399JGY1</accession>
<name>A0A399JGY1_9MICC</name>
<dbReference type="Pfam" id="PF06738">
    <property type="entry name" value="ThrE"/>
    <property type="match status" value="1"/>
</dbReference>
<keyword evidence="3 7" id="KW-0812">Transmembrane</keyword>
<evidence type="ECO:0000256" key="5">
    <source>
        <dbReference type="ARBA" id="ARBA00023136"/>
    </source>
</evidence>
<organism evidence="9 10">
    <name type="scientific">Galactobacter valiniphilus</name>
    <dbReference type="NCBI Taxonomy" id="2676122"/>
    <lineage>
        <taxon>Bacteria</taxon>
        <taxon>Bacillati</taxon>
        <taxon>Actinomycetota</taxon>
        <taxon>Actinomycetes</taxon>
        <taxon>Micrococcales</taxon>
        <taxon>Micrococcaceae</taxon>
        <taxon>Galactobacter</taxon>
    </lineage>
</organism>
<feature type="transmembrane region" description="Helical" evidence="7">
    <location>
        <begin position="190"/>
        <end position="213"/>
    </location>
</feature>
<evidence type="ECO:0000313" key="9">
    <source>
        <dbReference type="EMBL" id="RII43479.1"/>
    </source>
</evidence>
<feature type="transmembrane region" description="Helical" evidence="7">
    <location>
        <begin position="162"/>
        <end position="184"/>
    </location>
</feature>
<comment type="subcellular location">
    <subcellularLocation>
        <location evidence="1">Cell membrane</location>
        <topology evidence="1">Multi-pass membrane protein</topology>
    </subcellularLocation>
</comment>
<dbReference type="GO" id="GO:0015744">
    <property type="term" value="P:succinate transport"/>
    <property type="evidence" value="ECO:0007669"/>
    <property type="project" value="TreeGrafter"/>
</dbReference>
<keyword evidence="2" id="KW-1003">Cell membrane</keyword>
<evidence type="ECO:0000313" key="10">
    <source>
        <dbReference type="Proteomes" id="UP000265419"/>
    </source>
</evidence>
<feature type="transmembrane region" description="Helical" evidence="7">
    <location>
        <begin position="326"/>
        <end position="343"/>
    </location>
</feature>
<dbReference type="PANTHER" id="PTHR34390:SF2">
    <property type="entry name" value="SUCCINATE TRANSPORTER SUBUNIT YJJP-RELATED"/>
    <property type="match status" value="1"/>
</dbReference>
<feature type="transmembrane region" description="Helical" evidence="7">
    <location>
        <begin position="112"/>
        <end position="130"/>
    </location>
</feature>
<evidence type="ECO:0000256" key="2">
    <source>
        <dbReference type="ARBA" id="ARBA00022475"/>
    </source>
</evidence>
<comment type="similarity">
    <text evidence="6">Belongs to the ThrE exporter (TC 2.A.79) family.</text>
</comment>
<gene>
    <name evidence="9" type="ORF">DWB68_02435</name>
</gene>
<dbReference type="AlphaFoldDB" id="A0A399JGY1"/>
<evidence type="ECO:0000256" key="7">
    <source>
        <dbReference type="SAM" id="Phobius"/>
    </source>
</evidence>
<dbReference type="EMBL" id="QQXK01000003">
    <property type="protein sequence ID" value="RII43479.1"/>
    <property type="molecule type" value="Genomic_DNA"/>
</dbReference>
<dbReference type="Proteomes" id="UP000265419">
    <property type="component" value="Unassembled WGS sequence"/>
</dbReference>
<dbReference type="PANTHER" id="PTHR34390">
    <property type="entry name" value="UPF0442 PROTEIN YJJB-RELATED"/>
    <property type="match status" value="1"/>
</dbReference>
<evidence type="ECO:0000256" key="1">
    <source>
        <dbReference type="ARBA" id="ARBA00004651"/>
    </source>
</evidence>
<evidence type="ECO:0000256" key="4">
    <source>
        <dbReference type="ARBA" id="ARBA00022989"/>
    </source>
</evidence>
<keyword evidence="5 7" id="KW-0472">Membrane</keyword>
<protein>
    <recommendedName>
        <fullName evidence="8">Threonine/serine exporter-like N-terminal domain-containing protein</fullName>
    </recommendedName>
</protein>
<feature type="transmembrane region" description="Helical" evidence="7">
    <location>
        <begin position="136"/>
        <end position="155"/>
    </location>
</feature>
<dbReference type="GO" id="GO:0005886">
    <property type="term" value="C:plasma membrane"/>
    <property type="evidence" value="ECO:0007669"/>
    <property type="project" value="UniProtKB-SubCell"/>
</dbReference>
<dbReference type="InterPro" id="IPR050539">
    <property type="entry name" value="ThrE_Dicarb/AminoAcid_Exp"/>
</dbReference>
<reference evidence="9 10" key="1">
    <citation type="submission" date="2018-07" db="EMBL/GenBank/DDBJ databases">
        <title>Arthrobacter sp. nov., isolated from raw cow's milk with high bacterial count.</title>
        <authorList>
            <person name="Hahne J."/>
            <person name="Isele D."/>
            <person name="Lipski A."/>
        </authorList>
    </citation>
    <scope>NUCLEOTIDE SEQUENCE [LARGE SCALE GENOMIC DNA]</scope>
    <source>
        <strain evidence="9 10">JZ R-35</strain>
    </source>
</reference>
<evidence type="ECO:0000256" key="3">
    <source>
        <dbReference type="ARBA" id="ARBA00022692"/>
    </source>
</evidence>
<sequence length="413" mass="42382">MPQTPARQLGELGAALLDSGVSVTDVATSLDRAAARNGVARLDFAVLPELIMITEPYSGSTTVVQSPKQELTFRQAASVNRLAGWVEAGKVTLAEVEPRVARIRAVVRTWPGVKWTLGTALLALGLALLFRTPWWAVVLSFLVGGLVGAISKLLGRIGGAAAIMPFVVGFVSTAAVGAVAELLSTGPVPLYAVCAPIAILVPGALITNALLELTASDIVTGASRLVYGLIVLGFMVAGITAGGALTGLHVDPGSVVLVGDTASATALGPGWQEIPPLWFSWVGVVFLALGIGLAFGSGRKLNAVNVVVMLGAYTMLSALTGPLGNLLATGVTAASLFVAARLIERLTLAVPATVSFQPAFLLLVPGTIGLVALYAFDVESLITSLLTFASLCIGTKVGDVISEALVRRRKGTA</sequence>
<keyword evidence="4 7" id="KW-1133">Transmembrane helix</keyword>
<comment type="caution">
    <text evidence="9">The sequence shown here is derived from an EMBL/GenBank/DDBJ whole genome shotgun (WGS) entry which is preliminary data.</text>
</comment>